<sequence>MQDARREAAVMAIGHQNIEIGRVERAYFYFMLIFDFQPFQIVPQLMRFGQDGFTNRR</sequence>
<dbReference type="EMBL" id="JACHGR010000008">
    <property type="protein sequence ID" value="MBB6056507.1"/>
    <property type="molecule type" value="Genomic_DNA"/>
</dbReference>
<dbReference type="Proteomes" id="UP000585721">
    <property type="component" value="Unassembled WGS sequence"/>
</dbReference>
<evidence type="ECO:0000313" key="2">
    <source>
        <dbReference type="Proteomes" id="UP000585721"/>
    </source>
</evidence>
<reference evidence="1 2" key="1">
    <citation type="submission" date="2020-08" db="EMBL/GenBank/DDBJ databases">
        <title>Genomic Encyclopedia of Type Strains, Phase IV (KMG-IV): sequencing the most valuable type-strain genomes for metagenomic binning, comparative biology and taxonomic classification.</title>
        <authorList>
            <person name="Goeker M."/>
        </authorList>
    </citation>
    <scope>NUCLEOTIDE SEQUENCE [LARGE SCALE GENOMIC DNA]</scope>
    <source>
        <strain evidence="1 2">DSM 22975</strain>
    </source>
</reference>
<dbReference type="AlphaFoldDB" id="A0A841GFZ7"/>
<evidence type="ECO:0000313" key="1">
    <source>
        <dbReference type="EMBL" id="MBB6056507.1"/>
    </source>
</evidence>
<keyword evidence="2" id="KW-1185">Reference proteome</keyword>
<protein>
    <submittedName>
        <fullName evidence="1">Uncharacterized protein</fullName>
    </submittedName>
</protein>
<organism evidence="1 2">
    <name type="scientific">Tolumonas osonensis</name>
    <dbReference type="NCBI Taxonomy" id="675874"/>
    <lineage>
        <taxon>Bacteria</taxon>
        <taxon>Pseudomonadati</taxon>
        <taxon>Pseudomonadota</taxon>
        <taxon>Gammaproteobacteria</taxon>
        <taxon>Aeromonadales</taxon>
        <taxon>Aeromonadaceae</taxon>
        <taxon>Tolumonas</taxon>
    </lineage>
</organism>
<accession>A0A841GFZ7</accession>
<proteinExistence type="predicted"/>
<name>A0A841GFZ7_9GAMM</name>
<gene>
    <name evidence="1" type="ORF">HNR75_002445</name>
</gene>
<comment type="caution">
    <text evidence="1">The sequence shown here is derived from an EMBL/GenBank/DDBJ whole genome shotgun (WGS) entry which is preliminary data.</text>
</comment>